<reference evidence="2" key="2">
    <citation type="submission" date="2021-08" db="EMBL/GenBank/DDBJ databases">
        <authorList>
            <person name="Tani A."/>
            <person name="Ola A."/>
            <person name="Ogura Y."/>
            <person name="Katsura K."/>
            <person name="Hayashi T."/>
        </authorList>
    </citation>
    <scope>NUCLEOTIDE SEQUENCE</scope>
    <source>
        <strain evidence="2">JCM 32048</strain>
    </source>
</reference>
<reference evidence="2" key="1">
    <citation type="journal article" date="2016" name="Front. Microbiol.">
        <title>Genome Sequence of the Piezophilic, Mesophilic Sulfate-Reducing Bacterium Desulfovibrio indicus J2T.</title>
        <authorList>
            <person name="Cao J."/>
            <person name="Maignien L."/>
            <person name="Shao Z."/>
            <person name="Alain K."/>
            <person name="Jebbar M."/>
        </authorList>
    </citation>
    <scope>NUCLEOTIDE SEQUENCE</scope>
    <source>
        <strain evidence="2">JCM 32048</strain>
    </source>
</reference>
<dbReference type="Pfam" id="PF03050">
    <property type="entry name" value="DDE_Tnp_IS66"/>
    <property type="match status" value="1"/>
</dbReference>
<dbReference type="EMBL" id="BPQJ01000060">
    <property type="protein sequence ID" value="GJD66308.1"/>
    <property type="molecule type" value="Genomic_DNA"/>
</dbReference>
<gene>
    <name evidence="2" type="ORF">MPEAHAMD_6505</name>
</gene>
<name>A0AA37M7U8_9HYPH</name>
<accession>A0AA37M7U8</accession>
<proteinExistence type="predicted"/>
<evidence type="ECO:0000313" key="2">
    <source>
        <dbReference type="EMBL" id="GJD66308.1"/>
    </source>
</evidence>
<keyword evidence="3" id="KW-1185">Reference proteome</keyword>
<dbReference type="InterPro" id="IPR004291">
    <property type="entry name" value="Transposase_IS66_central"/>
</dbReference>
<feature type="domain" description="Transposase IS66 central" evidence="1">
    <location>
        <begin position="3"/>
        <end position="49"/>
    </location>
</feature>
<sequence>MRRARDQLLTFAAFPGKVDVTNNACERALRSAVIQRKMTNGYRAMWAAQGEADVRTVIATAALRTKVTPFATLLATITACRDVAPARAPLPHLLRGWAHARYAAANSRPRRRPTSAWCSGRNYSGVRSVAA</sequence>
<evidence type="ECO:0000313" key="3">
    <source>
        <dbReference type="Proteomes" id="UP001055286"/>
    </source>
</evidence>
<dbReference type="Proteomes" id="UP001055286">
    <property type="component" value="Unassembled WGS sequence"/>
</dbReference>
<dbReference type="AlphaFoldDB" id="A0AA37M7U8"/>
<comment type="caution">
    <text evidence="2">The sequence shown here is derived from an EMBL/GenBank/DDBJ whole genome shotgun (WGS) entry which is preliminary data.</text>
</comment>
<evidence type="ECO:0000259" key="1">
    <source>
        <dbReference type="Pfam" id="PF03050"/>
    </source>
</evidence>
<organism evidence="2 3">
    <name type="scientific">Methylobacterium frigidaeris</name>
    <dbReference type="NCBI Taxonomy" id="2038277"/>
    <lineage>
        <taxon>Bacteria</taxon>
        <taxon>Pseudomonadati</taxon>
        <taxon>Pseudomonadota</taxon>
        <taxon>Alphaproteobacteria</taxon>
        <taxon>Hyphomicrobiales</taxon>
        <taxon>Methylobacteriaceae</taxon>
        <taxon>Methylobacterium</taxon>
    </lineage>
</organism>
<protein>
    <recommendedName>
        <fullName evidence="1">Transposase IS66 central domain-containing protein</fullName>
    </recommendedName>
</protein>